<keyword evidence="2" id="KW-0812">Transmembrane</keyword>
<dbReference type="EMBL" id="CP036291">
    <property type="protein sequence ID" value="QDU86911.1"/>
    <property type="molecule type" value="Genomic_DNA"/>
</dbReference>
<keyword evidence="2" id="KW-0472">Membrane</keyword>
<feature type="transmembrane region" description="Helical" evidence="2">
    <location>
        <begin position="392"/>
        <end position="409"/>
    </location>
</feature>
<dbReference type="Gene3D" id="3.30.2090.10">
    <property type="entry name" value="Multidrug efflux transporter AcrB TolC docking domain, DN and DC subdomains"/>
    <property type="match status" value="2"/>
</dbReference>
<dbReference type="SUPFAM" id="SSF82714">
    <property type="entry name" value="Multidrug efflux transporter AcrB TolC docking domain, DN and DC subdomains"/>
    <property type="match status" value="2"/>
</dbReference>
<dbReference type="GO" id="GO:0042910">
    <property type="term" value="F:xenobiotic transmembrane transporter activity"/>
    <property type="evidence" value="ECO:0007669"/>
    <property type="project" value="TreeGrafter"/>
</dbReference>
<dbReference type="InterPro" id="IPR027463">
    <property type="entry name" value="AcrB_DN_DC_subdom"/>
</dbReference>
<dbReference type="InterPro" id="IPR001036">
    <property type="entry name" value="Acrflvin-R"/>
</dbReference>
<feature type="transmembrane region" description="Helical" evidence="2">
    <location>
        <begin position="12"/>
        <end position="30"/>
    </location>
</feature>
<keyword evidence="2" id="KW-1133">Transmembrane helix</keyword>
<feature type="transmembrane region" description="Helical" evidence="2">
    <location>
        <begin position="1038"/>
        <end position="1059"/>
    </location>
</feature>
<dbReference type="Proteomes" id="UP000317429">
    <property type="component" value="Chromosome"/>
</dbReference>
<feature type="transmembrane region" description="Helical" evidence="2">
    <location>
        <begin position="982"/>
        <end position="1001"/>
    </location>
</feature>
<dbReference type="Gene3D" id="1.20.1640.10">
    <property type="entry name" value="Multidrug efflux transporter AcrB transmembrane domain"/>
    <property type="match status" value="4"/>
</dbReference>
<feature type="transmembrane region" description="Helical" evidence="2">
    <location>
        <begin position="415"/>
        <end position="436"/>
    </location>
</feature>
<evidence type="ECO:0000313" key="4">
    <source>
        <dbReference type="Proteomes" id="UP000317429"/>
    </source>
</evidence>
<evidence type="ECO:0000313" key="3">
    <source>
        <dbReference type="EMBL" id="QDU86911.1"/>
    </source>
</evidence>
<feature type="transmembrane region" description="Helical" evidence="2">
    <location>
        <begin position="526"/>
        <end position="546"/>
    </location>
</feature>
<feature type="transmembrane region" description="Helical" evidence="2">
    <location>
        <begin position="1088"/>
        <end position="1108"/>
    </location>
</feature>
<dbReference type="SUPFAM" id="SSF82693">
    <property type="entry name" value="Multidrug efflux transporter AcrB pore domain, PN1, PN2, PC1 and PC2 subdomains"/>
    <property type="match status" value="2"/>
</dbReference>
<dbReference type="Gene3D" id="3.30.70.1430">
    <property type="entry name" value="Multidrug efflux transporter AcrB pore domain"/>
    <property type="match status" value="2"/>
</dbReference>
<protein>
    <submittedName>
        <fullName evidence="3">Multidrug export protein AcrF</fullName>
    </submittedName>
</protein>
<feature type="transmembrane region" description="Helical" evidence="2">
    <location>
        <begin position="558"/>
        <end position="582"/>
    </location>
</feature>
<proteinExistence type="predicted"/>
<dbReference type="Pfam" id="PF00873">
    <property type="entry name" value="ACR_tran"/>
    <property type="match status" value="3"/>
</dbReference>
<organism evidence="3 4">
    <name type="scientific">Pirellulimonas nuda</name>
    <dbReference type="NCBI Taxonomy" id="2528009"/>
    <lineage>
        <taxon>Bacteria</taxon>
        <taxon>Pseudomonadati</taxon>
        <taxon>Planctomycetota</taxon>
        <taxon>Planctomycetia</taxon>
        <taxon>Pirellulales</taxon>
        <taxon>Lacipirellulaceae</taxon>
        <taxon>Pirellulimonas</taxon>
    </lineage>
</organism>
<dbReference type="PRINTS" id="PR00702">
    <property type="entry name" value="ACRIFLAVINRP"/>
</dbReference>
<accession>A0A518D605</accession>
<sequence length="1191" mass="128286">MNLVDAFVHNPIKVAVGVLLLSLFGGIALLQMPMQLTPEVEIPTITVTTRWPGASPQEVEREIVVEQEEQLKSVEGLVKLSSESSDSQGVITLEFAVGADIDNLRSKVDGRLNQVPEYPEDADEPVIATSDPNANAIAWFILSAKPPSAERIDEFTAQHADLKPQLDKARNAENAGLMMLRLRRLAAEHPEVAELLPPPELNVPQMKRFAEDEIEARFERVDGVSLSNVIGGLEDEMQVIVDPEKLAARSLTMSQVRDVLRGQNKDTSAGSFDDGKRRYVVRTLGEFTTPEQVENQLLAVRGGAPVFVRDVAEVERGYKKPEGLVRRFGESSIAINCIRETGANVLDVMDGLRAVNAQLNRDLLAPRGLVLTQVYDETEYINSSVRLVQQNIFVGGALTMVVLMAFLHLGVRTLIFIPLILFTAIAAAYLSPWYFVLSLALMLGAGFWFARGALVVGLAIPISIIGTFLVLNALGRSLNVISLAGMAFAVGMLVDNAVVVLENIFRRFDELKEPPFTAAVRGTQEVAGAVLSSTLTTIAVFLPVVFVQQEAGQLFRDIALAISAAVGLSLIVSVTVIPTAAARLFKRDRTGKAPAPSHATNGHTPAASHAAIGAVQGAGGLFTSAVVGLNDWAQRGPLRRTLTIALLVGLSVGASYLLWPRVEYLPTGNRNLVIGFVIPPPGYNTDQLMSLGKIVEDELKPYWDVDADALPDTPADGINAPAIQDFFFVVRGRSVFLGVRSRDPLRSAELVPLVFRIGSKLPGSIAFAQQTSLFERGLGAGRSVDVEITGPDVEKLVGLGQQVFGKVMQVVPGAQARPTPSLDLSSPEVHVEPRLLQAAEMGVSSSELGFTVDALVDGAFVGDYFYEGKKIDLTLMGEAKYADQTHLVGAAPIATPIGQLVPLNALADVVISSGPEQINHRERVRSITINVSPPPTVALEDAMINIEQQIVQPMRESGALGDGYNIALAGTADKLRQTWEALQFNVMMALLITYLLMAALFESWLYPLVVILSVPLGAVGGLLGLRVLNFFVLQPLDVLTMLGFVVLIGTVVNNPILIVHQALNHLREDGMSTHDAILESVRTRIRPIFMTTITTVLGLLPLVVFPGAGSELYRGLGSVVLGGLLVSTIFTLVLVPTLLAVALDAKTWMTGVKERAAADEAVEETQEWRQPPASRGVLAPGVGERRSPPKL</sequence>
<dbReference type="RefSeq" id="WP_145280567.1">
    <property type="nucleotide sequence ID" value="NZ_CP036291.1"/>
</dbReference>
<feature type="region of interest" description="Disordered" evidence="1">
    <location>
        <begin position="1160"/>
        <end position="1191"/>
    </location>
</feature>
<gene>
    <name evidence="3" type="primary">acrF</name>
    <name evidence="3" type="ORF">Pla175_02650</name>
</gene>
<feature type="transmembrane region" description="Helical" evidence="2">
    <location>
        <begin position="1008"/>
        <end position="1032"/>
    </location>
</feature>
<dbReference type="OrthoDB" id="9757904at2"/>
<dbReference type="KEGG" id="pnd:Pla175_02650"/>
<dbReference type="SUPFAM" id="SSF82866">
    <property type="entry name" value="Multidrug efflux transporter AcrB transmembrane domain"/>
    <property type="match status" value="2"/>
</dbReference>
<dbReference type="AlphaFoldDB" id="A0A518D605"/>
<dbReference type="Gene3D" id="3.30.70.1440">
    <property type="entry name" value="Multidrug efflux transporter AcrB pore domain"/>
    <property type="match status" value="1"/>
</dbReference>
<feature type="transmembrane region" description="Helical" evidence="2">
    <location>
        <begin position="448"/>
        <end position="474"/>
    </location>
</feature>
<dbReference type="GO" id="GO:0005886">
    <property type="term" value="C:plasma membrane"/>
    <property type="evidence" value="ECO:0007669"/>
    <property type="project" value="TreeGrafter"/>
</dbReference>
<dbReference type="Gene3D" id="3.30.70.1320">
    <property type="entry name" value="Multidrug efflux transporter AcrB pore domain like"/>
    <property type="match status" value="2"/>
</dbReference>
<feature type="transmembrane region" description="Helical" evidence="2">
    <location>
        <begin position="642"/>
        <end position="659"/>
    </location>
</feature>
<evidence type="ECO:0000256" key="1">
    <source>
        <dbReference type="SAM" id="MobiDB-lite"/>
    </source>
</evidence>
<feature type="transmembrane region" description="Helical" evidence="2">
    <location>
        <begin position="1120"/>
        <end position="1143"/>
    </location>
</feature>
<reference evidence="3 4" key="1">
    <citation type="submission" date="2019-02" db="EMBL/GenBank/DDBJ databases">
        <title>Deep-cultivation of Planctomycetes and their phenomic and genomic characterization uncovers novel biology.</title>
        <authorList>
            <person name="Wiegand S."/>
            <person name="Jogler M."/>
            <person name="Boedeker C."/>
            <person name="Pinto D."/>
            <person name="Vollmers J."/>
            <person name="Rivas-Marin E."/>
            <person name="Kohn T."/>
            <person name="Peeters S.H."/>
            <person name="Heuer A."/>
            <person name="Rast P."/>
            <person name="Oberbeckmann S."/>
            <person name="Bunk B."/>
            <person name="Jeske O."/>
            <person name="Meyerdierks A."/>
            <person name="Storesund J.E."/>
            <person name="Kallscheuer N."/>
            <person name="Luecker S."/>
            <person name="Lage O.M."/>
            <person name="Pohl T."/>
            <person name="Merkel B.J."/>
            <person name="Hornburger P."/>
            <person name="Mueller R.-W."/>
            <person name="Bruemmer F."/>
            <person name="Labrenz M."/>
            <person name="Spormann A.M."/>
            <person name="Op den Camp H."/>
            <person name="Overmann J."/>
            <person name="Amann R."/>
            <person name="Jetten M.S.M."/>
            <person name="Mascher T."/>
            <person name="Medema M.H."/>
            <person name="Devos D.P."/>
            <person name="Kaster A.-K."/>
            <person name="Ovreas L."/>
            <person name="Rohde M."/>
            <person name="Galperin M.Y."/>
            <person name="Jogler C."/>
        </authorList>
    </citation>
    <scope>NUCLEOTIDE SEQUENCE [LARGE SCALE GENOMIC DNA]</scope>
    <source>
        <strain evidence="3 4">Pla175</strain>
    </source>
</reference>
<dbReference type="PANTHER" id="PTHR32063:SF0">
    <property type="entry name" value="SWARMING MOTILITY PROTEIN SWRC"/>
    <property type="match status" value="1"/>
</dbReference>
<evidence type="ECO:0000256" key="2">
    <source>
        <dbReference type="SAM" id="Phobius"/>
    </source>
</evidence>
<dbReference type="PANTHER" id="PTHR32063">
    <property type="match status" value="1"/>
</dbReference>
<feature type="transmembrane region" description="Helical" evidence="2">
    <location>
        <begin position="480"/>
        <end position="505"/>
    </location>
</feature>
<keyword evidence="4" id="KW-1185">Reference proteome</keyword>
<name>A0A518D605_9BACT</name>